<protein>
    <recommendedName>
        <fullName evidence="5">long-chain-alcohol oxidase</fullName>
        <ecNumber evidence="5">1.1.3.20</ecNumber>
    </recommendedName>
</protein>
<evidence type="ECO:0000256" key="10">
    <source>
        <dbReference type="ARBA" id="ARBA00023002"/>
    </source>
</evidence>
<dbReference type="PANTHER" id="PTHR46056">
    <property type="entry name" value="LONG-CHAIN-ALCOHOL OXIDASE"/>
    <property type="match status" value="1"/>
</dbReference>
<dbReference type="GO" id="GO:0016020">
    <property type="term" value="C:membrane"/>
    <property type="evidence" value="ECO:0007669"/>
    <property type="project" value="UniProtKB-SubCell"/>
</dbReference>
<evidence type="ECO:0000256" key="8">
    <source>
        <dbReference type="ARBA" id="ARBA00022827"/>
    </source>
</evidence>
<comment type="similarity">
    <text evidence="4">Belongs to the GMC oxidoreductase family.</text>
</comment>
<dbReference type="Pfam" id="PF00890">
    <property type="entry name" value="FAD_binding_2"/>
    <property type="match status" value="1"/>
</dbReference>
<comment type="subcellular location">
    <subcellularLocation>
        <location evidence="3">Membrane</location>
    </subcellularLocation>
</comment>
<dbReference type="InterPro" id="IPR036188">
    <property type="entry name" value="FAD/NAD-bd_sf"/>
</dbReference>
<keyword evidence="10" id="KW-0560">Oxidoreductase</keyword>
<dbReference type="AlphaFoldDB" id="A0A1D2A6U3"/>
<evidence type="ECO:0000256" key="11">
    <source>
        <dbReference type="ARBA" id="ARBA00023136"/>
    </source>
</evidence>
<feature type="domain" description="Glucose-methanol-choline oxidoreductase N-terminal" evidence="14">
    <location>
        <begin position="284"/>
        <end position="506"/>
    </location>
</feature>
<dbReference type="GO" id="GO:0046577">
    <property type="term" value="F:long-chain-alcohol oxidase activity"/>
    <property type="evidence" value="ECO:0007669"/>
    <property type="project" value="UniProtKB-EC"/>
</dbReference>
<evidence type="ECO:0000259" key="16">
    <source>
        <dbReference type="Pfam" id="PF05199"/>
    </source>
</evidence>
<name>A0A1D2A6U3_AUXPR</name>
<keyword evidence="9" id="KW-1133">Transmembrane helix</keyword>
<evidence type="ECO:0000256" key="7">
    <source>
        <dbReference type="ARBA" id="ARBA00022692"/>
    </source>
</evidence>
<evidence type="ECO:0000256" key="6">
    <source>
        <dbReference type="ARBA" id="ARBA00022630"/>
    </source>
</evidence>
<feature type="compositionally biased region" description="Basic and acidic residues" evidence="13">
    <location>
        <begin position="536"/>
        <end position="545"/>
    </location>
</feature>
<feature type="domain" description="Glucose-methanol-choline oxidoreductase C-terminal" evidence="16">
    <location>
        <begin position="766"/>
        <end position="821"/>
    </location>
</feature>
<keyword evidence="11" id="KW-0472">Membrane</keyword>
<dbReference type="PIRSF" id="PIRSF028937">
    <property type="entry name" value="Lg_Ch_AO"/>
    <property type="match status" value="1"/>
</dbReference>
<feature type="active site" description="Proton acceptor" evidence="12">
    <location>
        <position position="769"/>
    </location>
</feature>
<dbReference type="InterPro" id="IPR003953">
    <property type="entry name" value="FAD-dep_OxRdtase_2_FAD-bd"/>
</dbReference>
<reference evidence="17" key="1">
    <citation type="submission" date="2015-08" db="EMBL/GenBank/DDBJ databases">
        <authorList>
            <person name="Babu N.S."/>
            <person name="Beckwith C.J."/>
            <person name="Beseler K.G."/>
            <person name="Brison A."/>
            <person name="Carone J.V."/>
            <person name="Caskin T.P."/>
            <person name="Diamond M."/>
            <person name="Durham M.E."/>
            <person name="Foxe J.M."/>
            <person name="Go M."/>
            <person name="Henderson B.A."/>
            <person name="Jones I.B."/>
            <person name="McGettigan J.A."/>
            <person name="Micheletti S.J."/>
            <person name="Nasrallah M.E."/>
            <person name="Ortiz D."/>
            <person name="Piller C.R."/>
            <person name="Privatt S.R."/>
            <person name="Schneider S.L."/>
            <person name="Sharp S."/>
            <person name="Smith T.C."/>
            <person name="Stanton J.D."/>
            <person name="Ullery H.E."/>
            <person name="Wilson R.J."/>
            <person name="Serrano M.G."/>
            <person name="Buck G."/>
            <person name="Lee V."/>
            <person name="Wang Y."/>
            <person name="Carvalho R."/>
            <person name="Voegtly L."/>
            <person name="Shi R."/>
            <person name="Duckworth R."/>
            <person name="Johnson A."/>
            <person name="Loviza R."/>
            <person name="Walstead R."/>
            <person name="Shah Z."/>
            <person name="Kiflezghi M."/>
            <person name="Wade K."/>
            <person name="Ball S.L."/>
            <person name="Bradley K.W."/>
            <person name="Asai D.J."/>
            <person name="Bowman C.A."/>
            <person name="Russell D.A."/>
            <person name="Pope W.H."/>
            <person name="Jacobs-Sera D."/>
            <person name="Hendrix R.W."/>
            <person name="Hatfull G.F."/>
        </authorList>
    </citation>
    <scope>NUCLEOTIDE SEQUENCE</scope>
</reference>
<dbReference type="GO" id="GO:0050660">
    <property type="term" value="F:flavin adenine dinucleotide binding"/>
    <property type="evidence" value="ECO:0007669"/>
    <property type="project" value="InterPro"/>
</dbReference>
<evidence type="ECO:0000256" key="1">
    <source>
        <dbReference type="ARBA" id="ARBA00000920"/>
    </source>
</evidence>
<evidence type="ECO:0000256" key="9">
    <source>
        <dbReference type="ARBA" id="ARBA00022989"/>
    </source>
</evidence>
<evidence type="ECO:0000256" key="4">
    <source>
        <dbReference type="ARBA" id="ARBA00010790"/>
    </source>
</evidence>
<organism evidence="17">
    <name type="scientific">Auxenochlorella protothecoides</name>
    <name type="common">Green microalga</name>
    <name type="synonym">Chlorella protothecoides</name>
    <dbReference type="NCBI Taxonomy" id="3075"/>
    <lineage>
        <taxon>Eukaryota</taxon>
        <taxon>Viridiplantae</taxon>
        <taxon>Chlorophyta</taxon>
        <taxon>core chlorophytes</taxon>
        <taxon>Trebouxiophyceae</taxon>
        <taxon>Chlorellales</taxon>
        <taxon>Chlorellaceae</taxon>
        <taxon>Auxenochlorella</taxon>
    </lineage>
</organism>
<feature type="domain" description="FAD-dependent oxidoreductase 2 FAD-binding" evidence="15">
    <location>
        <begin position="237"/>
        <end position="267"/>
    </location>
</feature>
<dbReference type="EC" id="1.1.3.20" evidence="5"/>
<dbReference type="EMBL" id="GDKF01003841">
    <property type="protein sequence ID" value="JAT74781.1"/>
    <property type="molecule type" value="Transcribed_RNA"/>
</dbReference>
<dbReference type="PANTHER" id="PTHR46056:SF12">
    <property type="entry name" value="LONG-CHAIN-ALCOHOL OXIDASE"/>
    <property type="match status" value="1"/>
</dbReference>
<evidence type="ECO:0000256" key="13">
    <source>
        <dbReference type="SAM" id="MobiDB-lite"/>
    </source>
</evidence>
<evidence type="ECO:0000259" key="14">
    <source>
        <dbReference type="Pfam" id="PF00732"/>
    </source>
</evidence>
<evidence type="ECO:0000256" key="12">
    <source>
        <dbReference type="PIRSR" id="PIRSR028937-1"/>
    </source>
</evidence>
<proteinExistence type="inferred from homology"/>
<dbReference type="Pfam" id="PF05199">
    <property type="entry name" value="GMC_oxred_C"/>
    <property type="match status" value="1"/>
</dbReference>
<dbReference type="Pfam" id="PF00732">
    <property type="entry name" value="GMC_oxred_N"/>
    <property type="match status" value="1"/>
</dbReference>
<dbReference type="SUPFAM" id="SSF51905">
    <property type="entry name" value="FAD/NAD(P)-binding domain"/>
    <property type="match status" value="1"/>
</dbReference>
<keyword evidence="8" id="KW-0274">FAD</keyword>
<evidence type="ECO:0000313" key="17">
    <source>
        <dbReference type="EMBL" id="JAT74781.1"/>
    </source>
</evidence>
<feature type="region of interest" description="Disordered" evidence="13">
    <location>
        <begin position="530"/>
        <end position="551"/>
    </location>
</feature>
<dbReference type="InterPro" id="IPR000172">
    <property type="entry name" value="GMC_OxRdtase_N"/>
</dbReference>
<dbReference type="Gene3D" id="3.50.50.60">
    <property type="entry name" value="FAD/NAD(P)-binding domain"/>
    <property type="match status" value="2"/>
</dbReference>
<evidence type="ECO:0000256" key="3">
    <source>
        <dbReference type="ARBA" id="ARBA00004370"/>
    </source>
</evidence>
<gene>
    <name evidence="17" type="ORF">g.17133</name>
</gene>
<keyword evidence="7" id="KW-0812">Transmembrane</keyword>
<sequence>MDSRREPLQALAGVVAGPYGPGMDQARKLGLSEVEELYAYDGGQDSGVVDKVLALLDRHAPRADRRQLGIFLELLRWRLGTLLLCGRDCMHGWLGAPQAFVALSPAQREAAVLAWVRAGSLSQIKAWTGVKKLVALCLMSKLEADGSSRAMRALGFPIRDPRSDPARTERAGRAEAGLEAAICDVASFSAASATDVTALAARLRSLGLQPVDPARCAPPGTPAALLAGAPHLVLSADVVVVGSGAGGGVAAAQLATAGLRVLVVEKGAWVPVDAMTQQEDEGYSALYEAGGFMQDSRGLMGVLAGATLGGGTRVNWCASFRTPEHVRREWAAAHGLLCFTGATYESAMDAVCERLGVRTGYRHSAMCRSLAQGCRELGEPVSEVKRNCQVDDCSSYCTLGCKLGGKQDSVRAWLTEAVDAGARILTGAWAERIVTETRGSAGRPARVVGVSLRGGSPGTKGHGLRIAVAARLVVAAGGSLHTPALLLRSGIQGRGNVGRHLHLHPVCMTLGFLRSPPRLDAAVGLAGAATPPLPDLEDRGGRPASDHGSVQLWDGTGMSTFSAARGDWEGSGYGSLLYTPQVLPGSVLSSMPWLGQADFKKYMARLPDASLFLTIVRDRGEGSITLDGDGQPVVNYSLSAEDEGAMASGSAFAARVAAAAGADTVMTLDADPRCRFLFVDEGAGSGVSVMNGEVVAGAGGTPSLPAQLAPEGPASLLTPADEAALALGNAAPASGSGAAQARHPAFRRWLAEREAGGIATRRTPLFSAHQMGSARMGTDPAASVVDAEGQSWDVAGLYVMDASTFPTATGVNPMVTVESIAYMLSSFLARKEAHQTRTDE</sequence>
<evidence type="ECO:0000256" key="2">
    <source>
        <dbReference type="ARBA" id="ARBA00003842"/>
    </source>
</evidence>
<evidence type="ECO:0000256" key="5">
    <source>
        <dbReference type="ARBA" id="ARBA00013125"/>
    </source>
</evidence>
<dbReference type="InterPro" id="IPR007867">
    <property type="entry name" value="GMC_OxRtase_C"/>
</dbReference>
<keyword evidence="6" id="KW-0285">Flavoprotein</keyword>
<accession>A0A1D2A6U3</accession>
<comment type="function">
    <text evidence="2">Long-chain fatty alcohol oxidase involved in the omega-oxidation pathway of lipid degradation.</text>
</comment>
<comment type="catalytic activity">
    <reaction evidence="1">
        <text>a long-chain primary fatty alcohol + O2 = a long-chain fatty aldehyde + H2O2</text>
        <dbReference type="Rhea" id="RHEA:22756"/>
        <dbReference type="ChEBI" id="CHEBI:15379"/>
        <dbReference type="ChEBI" id="CHEBI:16240"/>
        <dbReference type="ChEBI" id="CHEBI:17176"/>
        <dbReference type="ChEBI" id="CHEBI:77396"/>
        <dbReference type="EC" id="1.1.3.20"/>
    </reaction>
</comment>
<dbReference type="InterPro" id="IPR012400">
    <property type="entry name" value="Long_Oxdase"/>
</dbReference>
<evidence type="ECO:0000259" key="15">
    <source>
        <dbReference type="Pfam" id="PF00890"/>
    </source>
</evidence>